<dbReference type="InParanoid" id="A0A409VWM3"/>
<dbReference type="Gene3D" id="1.10.510.10">
    <property type="entry name" value="Transferase(Phosphotransferase) domain 1"/>
    <property type="match status" value="2"/>
</dbReference>
<dbReference type="Gene3D" id="3.30.200.20">
    <property type="entry name" value="Phosphorylase Kinase, domain 1"/>
    <property type="match status" value="2"/>
</dbReference>
<comment type="caution">
    <text evidence="1">The sequence shown here is derived from an EMBL/GenBank/DDBJ whole genome shotgun (WGS) entry which is preliminary data.</text>
</comment>
<evidence type="ECO:0008006" key="3">
    <source>
        <dbReference type="Google" id="ProtNLM"/>
    </source>
</evidence>
<dbReference type="InterPro" id="IPR011009">
    <property type="entry name" value="Kinase-like_dom_sf"/>
</dbReference>
<accession>A0A409VWM3</accession>
<name>A0A409VWM3_9AGAR</name>
<keyword evidence="2" id="KW-1185">Reference proteome</keyword>
<dbReference type="OrthoDB" id="3224178at2759"/>
<dbReference type="PANTHER" id="PTHR24362:SF309">
    <property type="entry name" value="PROTEIN KINASE DOMAIN-CONTAINING PROTEIN"/>
    <property type="match status" value="1"/>
</dbReference>
<dbReference type="PANTHER" id="PTHR24362">
    <property type="entry name" value="SERINE/THREONINE-PROTEIN KINASE NEK"/>
    <property type="match status" value="1"/>
</dbReference>
<dbReference type="SUPFAM" id="SSF56112">
    <property type="entry name" value="Protein kinase-like (PK-like)"/>
    <property type="match status" value="3"/>
</dbReference>
<dbReference type="AlphaFoldDB" id="A0A409VWM3"/>
<organism evidence="1 2">
    <name type="scientific">Gymnopilus dilepis</name>
    <dbReference type="NCBI Taxonomy" id="231916"/>
    <lineage>
        <taxon>Eukaryota</taxon>
        <taxon>Fungi</taxon>
        <taxon>Dikarya</taxon>
        <taxon>Basidiomycota</taxon>
        <taxon>Agaricomycotina</taxon>
        <taxon>Agaricomycetes</taxon>
        <taxon>Agaricomycetidae</taxon>
        <taxon>Agaricales</taxon>
        <taxon>Agaricineae</taxon>
        <taxon>Hymenogastraceae</taxon>
        <taxon>Gymnopilus</taxon>
    </lineage>
</organism>
<reference evidence="1 2" key="1">
    <citation type="journal article" date="2018" name="Evol. Lett.">
        <title>Horizontal gene cluster transfer increased hallucinogenic mushroom diversity.</title>
        <authorList>
            <person name="Reynolds H.T."/>
            <person name="Vijayakumar V."/>
            <person name="Gluck-Thaler E."/>
            <person name="Korotkin H.B."/>
            <person name="Matheny P.B."/>
            <person name="Slot J.C."/>
        </authorList>
    </citation>
    <scope>NUCLEOTIDE SEQUENCE [LARGE SCALE GENOMIC DNA]</scope>
    <source>
        <strain evidence="1 2">SRW20</strain>
    </source>
</reference>
<gene>
    <name evidence="1" type="ORF">CVT26_010069</name>
</gene>
<dbReference type="EMBL" id="NHYE01005533">
    <property type="protein sequence ID" value="PPQ70647.1"/>
    <property type="molecule type" value="Genomic_DNA"/>
</dbReference>
<protein>
    <recommendedName>
        <fullName evidence="3">Protein kinase domain-containing protein</fullName>
    </recommendedName>
</protein>
<evidence type="ECO:0000313" key="1">
    <source>
        <dbReference type="EMBL" id="PPQ70647.1"/>
    </source>
</evidence>
<dbReference type="Proteomes" id="UP000284706">
    <property type="component" value="Unassembled WGS sequence"/>
</dbReference>
<sequence>MNSLRNFRLVKLDSIWQSLVWSYRICRLDFPFPRTLRDWHKGDFDPYRIALLYRAWEFLRPFFASRGYTLYKKVPNSADSVPLPTPVPAPSDLDVYPYARRISPEDPPELSLSCEYIWGARDELGREVVLKLVSQRDQPSNEWKILQRVNEAKLRSDPRNHAISVIEFLYFDNFVFAVMPRWDIAMVPDFSIVSELLEYSKAWLEVMDFLHEHRIAHQDLTDGNLGMNFYGTYDQVRFRKGLRNPGEVRYAVYDFGHSLLYEEGVDIYSVKTERFIRFHYGNSPEGPYNPFKADVAMLGGLLECRVRHIENTVPSLGPFFEWMRDEDEEKRPTARQALQRFLEIYGSLTPEQLNAKVTGSRWKNGKLRVVRLDSNWERLIWSVRINCLDYHFPRTLDDWNHDGFDPGKVQLLFRCWEFLRPFFASRGYTLYRKLSNSDALVPLSTPSPAPSELDVYPYARRIAPQQTPELAIVSERVWGARDPQGREVVIKLVSQADMQTTEWKLLKRLNSDALRSDPRNHTIQVVEFVSFDNLVFAIMPRWDMASRPEFSVVSELMEYAKAWLEVLEFLHENRIAHQDFIDENTGMNIFGTYDEIWFRKGLRNSGEVRYALYDFGHSLQYEEGVDIYNIKTDRFIRFHNSPNPEGPYNPFKADVSMLGGLLELRVRHIENIVPDLGPFFEWMKNDDEERRPTASQALHRFLQIYASLSPEQLNAEVTGSRWRKASTLVVAFTSGFVMKSSRKLRTLRLDSLWERLIWSFRLSRLEYQFPRTFEDWDNDDFDPDKIQLLWKAWEFLRPFFASRGYILYKKLPNSDALAPLSTPGPAPGDLDTYPYARRISPEHTPELPIVSDRVWGARDRQGREVIIKLVSQVDKPTNEYKILQRSNDDTLRSDPRNHTICVVEFVLFDNLVFAVMPRLLLEYPASQSIRWDMAMRPDFSIVLELMEYAKAWLEVLEFLHENHIAHQDFTDGNTGMNVYGADDQIRFRKGLRNPEEVRYALYDFGHSLLYEELEEGIDIHSIKTERLIIFHHGASPDGPYNPFKADVAMLGGLLELRVRHIENIVADLGPFFEWMKDEEEEKRPTARQALQRFLEIYASLSPEQLQAEVTGSRWKNGESIWRVIPKERDG</sequence>
<proteinExistence type="predicted"/>
<evidence type="ECO:0000313" key="2">
    <source>
        <dbReference type="Proteomes" id="UP000284706"/>
    </source>
</evidence>